<accession>A0A6J5MDA8</accession>
<dbReference type="EMBL" id="LR796416">
    <property type="protein sequence ID" value="CAB4143020.1"/>
    <property type="molecule type" value="Genomic_DNA"/>
</dbReference>
<name>A0A6J5MDA8_9CAUD</name>
<protein>
    <submittedName>
        <fullName evidence="2">Uncharacterized protein</fullName>
    </submittedName>
</protein>
<evidence type="ECO:0000256" key="1">
    <source>
        <dbReference type="SAM" id="MobiDB-lite"/>
    </source>
</evidence>
<gene>
    <name evidence="2" type="ORF">UFOVP435_47</name>
</gene>
<reference evidence="2" key="1">
    <citation type="submission" date="2020-04" db="EMBL/GenBank/DDBJ databases">
        <authorList>
            <person name="Chiriac C."/>
            <person name="Salcher M."/>
            <person name="Ghai R."/>
            <person name="Kavagutti S V."/>
        </authorList>
    </citation>
    <scope>NUCLEOTIDE SEQUENCE</scope>
</reference>
<sequence length="216" mass="24265">MTTAHCERSPTTAILRTTPLFTKLLRRYRLRTPNQTQHGEVMQPQDRRLLRQLVPPDLALSIQRQPALVDQDTVDQLNQLACRLHAAKFSTLECREAQNSLEQWAELLGVQHAYSWLQDRRQAEPEFMFGAPAAEVIQAYLEAFPGLRARVITGRPPADGRGITPTFIAYAVFGLALRLGLEQIQKNLSAEPLSAKEANQQTKVTKRRSPEQASAG</sequence>
<proteinExistence type="predicted"/>
<feature type="region of interest" description="Disordered" evidence="1">
    <location>
        <begin position="190"/>
        <end position="216"/>
    </location>
</feature>
<organism evidence="2">
    <name type="scientific">uncultured Caudovirales phage</name>
    <dbReference type="NCBI Taxonomy" id="2100421"/>
    <lineage>
        <taxon>Viruses</taxon>
        <taxon>Duplodnaviria</taxon>
        <taxon>Heunggongvirae</taxon>
        <taxon>Uroviricota</taxon>
        <taxon>Caudoviricetes</taxon>
        <taxon>Peduoviridae</taxon>
        <taxon>Maltschvirus</taxon>
        <taxon>Maltschvirus maltsch</taxon>
    </lineage>
</organism>
<evidence type="ECO:0000313" key="2">
    <source>
        <dbReference type="EMBL" id="CAB4143020.1"/>
    </source>
</evidence>